<evidence type="ECO:0000313" key="1">
    <source>
        <dbReference type="EMBL" id="KZP08248.1"/>
    </source>
</evidence>
<reference evidence="1 2" key="1">
    <citation type="journal article" date="2016" name="Mol. Biol. Evol.">
        <title>Comparative Genomics of Early-Diverging Mushroom-Forming Fungi Provides Insights into the Origins of Lignocellulose Decay Capabilities.</title>
        <authorList>
            <person name="Nagy L.G."/>
            <person name="Riley R."/>
            <person name="Tritt A."/>
            <person name="Adam C."/>
            <person name="Daum C."/>
            <person name="Floudas D."/>
            <person name="Sun H."/>
            <person name="Yadav J.S."/>
            <person name="Pangilinan J."/>
            <person name="Larsson K.H."/>
            <person name="Matsuura K."/>
            <person name="Barry K."/>
            <person name="Labutti K."/>
            <person name="Kuo R."/>
            <person name="Ohm R.A."/>
            <person name="Bhattacharya S.S."/>
            <person name="Shirouzu T."/>
            <person name="Yoshinaga Y."/>
            <person name="Martin F.M."/>
            <person name="Grigoriev I.V."/>
            <person name="Hibbett D.S."/>
        </authorList>
    </citation>
    <scope>NUCLEOTIDE SEQUENCE [LARGE SCALE GENOMIC DNA]</scope>
    <source>
        <strain evidence="1 2">CBS 109695</strain>
    </source>
</reference>
<dbReference type="EMBL" id="KV417726">
    <property type="protein sequence ID" value="KZP08248.1"/>
    <property type="molecule type" value="Genomic_DNA"/>
</dbReference>
<dbReference type="Proteomes" id="UP000076532">
    <property type="component" value="Unassembled WGS sequence"/>
</dbReference>
<gene>
    <name evidence="1" type="ORF">FIBSPDRAFT_901394</name>
</gene>
<name>A0A165X691_9AGAM</name>
<sequence>MAIISEQPALKALKAELEELEVEVEKTAKMEEIRIMSKNSWRMRHNKLRENDPNELIFTYLSKNETLSLTFTKLIAAEDADTKADHTCPDGEEEQQSPPSTVTYDKVLEATLKWAHKLAACIIDISWNTFEDSTTPSAGPGQVFASVEGAPELESHIVLDATMTQTNKARDIISSFLTAMEDDQHMHERNRSIIAEQASMEERAVKKTNPLVVKKWPWSHHQMEKQIVEHLHQHCTYFALQLVDNLVLDVRTQDILHIPRHGKIRPSSAELVEIVEIWQVLTGCGAHKPDILPRPVEVDVDQVVEAFTGSAPAARE</sequence>
<accession>A0A165X691</accession>
<evidence type="ECO:0000313" key="2">
    <source>
        <dbReference type="Proteomes" id="UP000076532"/>
    </source>
</evidence>
<keyword evidence="2" id="KW-1185">Reference proteome</keyword>
<protein>
    <submittedName>
        <fullName evidence="1">Uncharacterized protein</fullName>
    </submittedName>
</protein>
<proteinExistence type="predicted"/>
<organism evidence="1 2">
    <name type="scientific">Athelia psychrophila</name>
    <dbReference type="NCBI Taxonomy" id="1759441"/>
    <lineage>
        <taxon>Eukaryota</taxon>
        <taxon>Fungi</taxon>
        <taxon>Dikarya</taxon>
        <taxon>Basidiomycota</taxon>
        <taxon>Agaricomycotina</taxon>
        <taxon>Agaricomycetes</taxon>
        <taxon>Agaricomycetidae</taxon>
        <taxon>Atheliales</taxon>
        <taxon>Atheliaceae</taxon>
        <taxon>Athelia</taxon>
    </lineage>
</organism>
<dbReference type="AlphaFoldDB" id="A0A165X691"/>